<dbReference type="PROSITE" id="PS50011">
    <property type="entry name" value="PROTEIN_KINASE_DOM"/>
    <property type="match status" value="1"/>
</dbReference>
<evidence type="ECO:0000313" key="22">
    <source>
        <dbReference type="Proteomes" id="UP001634394"/>
    </source>
</evidence>
<dbReference type="Proteomes" id="UP001634394">
    <property type="component" value="Unassembled WGS sequence"/>
</dbReference>
<feature type="compositionally biased region" description="Polar residues" evidence="17">
    <location>
        <begin position="823"/>
        <end position="844"/>
    </location>
</feature>
<dbReference type="Gene3D" id="1.10.510.10">
    <property type="entry name" value="Transferase(Phosphotransferase) domain 1"/>
    <property type="match status" value="1"/>
</dbReference>
<keyword evidence="19" id="KW-0732">Signal</keyword>
<keyword evidence="18" id="KW-1133">Transmembrane helix</keyword>
<comment type="caution">
    <text evidence="21">The sequence shown here is derived from an EMBL/GenBank/DDBJ whole genome shotgun (WGS) entry which is preliminary data.</text>
</comment>
<dbReference type="InterPro" id="IPR008271">
    <property type="entry name" value="Ser/Thr_kinase_AS"/>
</dbReference>
<dbReference type="PANTHER" id="PTHR11042:SF91">
    <property type="entry name" value="EUKARYOTIC TRANSLATION INITIATION FACTOR 2-ALPHA KINASE"/>
    <property type="match status" value="1"/>
</dbReference>
<dbReference type="Gene3D" id="2.130.10.10">
    <property type="entry name" value="YVTN repeat-like/Quinoprotein amine dehydrogenase"/>
    <property type="match status" value="1"/>
</dbReference>
<keyword evidence="18" id="KW-0472">Membrane</keyword>
<feature type="compositionally biased region" description="Polar residues" evidence="17">
    <location>
        <begin position="507"/>
        <end position="523"/>
    </location>
</feature>
<keyword evidence="5" id="KW-0808">Transferase</keyword>
<feature type="region of interest" description="Disordered" evidence="17">
    <location>
        <begin position="705"/>
        <end position="729"/>
    </location>
</feature>
<dbReference type="InterPro" id="IPR018391">
    <property type="entry name" value="PQQ_b-propeller_rpt"/>
</dbReference>
<keyword evidence="6 16" id="KW-0547">Nucleotide-binding</keyword>
<dbReference type="Gene3D" id="3.30.200.20">
    <property type="entry name" value="Phosphorylase Kinase, domain 1"/>
    <property type="match status" value="1"/>
</dbReference>
<sequence length="1097" mass="124115">MGRRRCKKWNSCLMWFLSSVGAMCLSISCIGAVDEENVRSSKLVDVPLSCSGKATGNAVQDIANRHFLLVSTLDGKMSALDVRDNGRLLWSIDADSRPLLSSSISNLEIMHEGIPNRYIPSLDGGLYRYDGESIEAVPMTADTLLSSSFKIMDNTVMIGSKDLKSYGIDPKSGMIRYTCTSDGCSLFGDDIRDSDDILIVTRNTQTVRAVDSRSGAEKWNFSVGQHQASFIKGQRQVITTKMAEDEDISIVTCPSSDDEGLQSDSFDGKLKILVPDGVIVGLGADDNSIQWQQQFSTPVANAWMLHQGELQEVDMFDNRHIPALSDFQPKDNKDFTPPLLYMGMHHSQLYVQPSPEMQERLSMSSKYPTSLSNSKAQHVPSVAWKPYLNTASFRTPHMMADRPQIAYSEHDDKGTCKEENNENAMVVWTDNYPFDTGYYLYQDRVLTLNLQEHRSSNDNKKANTLESMFNDIPVSLWNWWKEVLAISFFISIVVHFALMKLAHSHSQGQNHNENASSNIIQRTNSEKEIKEEEEDKSKMPSRQNSNENKEYVSRYLSDFDHVQVLGKGGFGIVYEAKNKVDDCLYAVKRIEISHSETSKEKVMREVKALAKLDHMGIVRFFNAWIETPPTGWQEGRDKEIEDSECMSRPTPCNSVTKLETKSCINQKKKSPFDNLLNPFGCPNLEFSYSQEERKGGSREFYQSDFTEENEDESGSFSLSVGSPKDQFMAGDEDTDIVEFGLPETSDSVELSGNSSSSNNNDIPDCLWTNKSLKHTNKSLKHTNDNADHSDVFTIVFEDSGCEEKSSKSSNGDSHVIDIHTNHSDGSVFTRSSKSVTRNADSLSPRSDRASSTKNEDEHKEKGVQRLENSQPKVYVYIQMQLCKRETLKDWLNANSFNRDKHFVLDIFDQIVGAVEYIHDCHLMHRDLKPSNIFFALDGVVKVGDFGLVTALVENQQTEEEYRNNNNPFKKHTAQVGTQLYMSPEQSAASSYGQKVDIFALGMILFELLYPFSTQMERINTLLGVRCQNFPNRFIEEMPKEKNFVSLLVEKDPDQRPSARQILDSNLLKEFESRRLPRRYRTISTSSSGSENQYNQFT</sequence>
<evidence type="ECO:0000256" key="12">
    <source>
        <dbReference type="ARBA" id="ARBA00023180"/>
    </source>
</evidence>
<evidence type="ECO:0000256" key="9">
    <source>
        <dbReference type="ARBA" id="ARBA00022840"/>
    </source>
</evidence>
<dbReference type="GO" id="GO:0006417">
    <property type="term" value="P:regulation of translation"/>
    <property type="evidence" value="ECO:0007669"/>
    <property type="project" value="UniProtKB-KW"/>
</dbReference>
<comment type="similarity">
    <text evidence="14">Belongs to the protein kinase superfamily. Ser/Thr protein kinase family. GCN2 subfamily.</text>
</comment>
<dbReference type="SMART" id="SM00220">
    <property type="entry name" value="S_TKc"/>
    <property type="match status" value="1"/>
</dbReference>
<evidence type="ECO:0000256" key="2">
    <source>
        <dbReference type="ARBA" id="ARBA00012513"/>
    </source>
</evidence>
<proteinExistence type="inferred from homology"/>
<keyword evidence="8" id="KW-0256">Endoplasmic reticulum</keyword>
<feature type="transmembrane region" description="Helical" evidence="18">
    <location>
        <begin position="12"/>
        <end position="33"/>
    </location>
</feature>
<evidence type="ECO:0000256" key="7">
    <source>
        <dbReference type="ARBA" id="ARBA00022777"/>
    </source>
</evidence>
<evidence type="ECO:0000256" key="8">
    <source>
        <dbReference type="ARBA" id="ARBA00022824"/>
    </source>
</evidence>
<evidence type="ECO:0000256" key="16">
    <source>
        <dbReference type="PROSITE-ProRule" id="PRU10141"/>
    </source>
</evidence>
<dbReference type="EC" id="2.7.11.1" evidence="2"/>
<evidence type="ECO:0000256" key="3">
    <source>
        <dbReference type="ARBA" id="ARBA00022527"/>
    </source>
</evidence>
<dbReference type="InterPro" id="IPR017441">
    <property type="entry name" value="Protein_kinase_ATP_BS"/>
</dbReference>
<keyword evidence="11" id="KW-0346">Stress response</keyword>
<gene>
    <name evidence="21" type="ORF">ACJMK2_006111</name>
</gene>
<dbReference type="EMBL" id="JBJQND010000010">
    <property type="protein sequence ID" value="KAL3864427.1"/>
    <property type="molecule type" value="Genomic_DNA"/>
</dbReference>
<feature type="signal peptide" evidence="19">
    <location>
        <begin position="1"/>
        <end position="22"/>
    </location>
</feature>
<evidence type="ECO:0000256" key="17">
    <source>
        <dbReference type="SAM" id="MobiDB-lite"/>
    </source>
</evidence>
<keyword evidence="10" id="KW-0810">Translation regulation</keyword>
<keyword evidence="22" id="KW-1185">Reference proteome</keyword>
<feature type="chain" id="PRO_5044749102" description="non-specific serine/threonine protein kinase" evidence="19">
    <location>
        <begin position="23"/>
        <end position="1097"/>
    </location>
</feature>
<evidence type="ECO:0000256" key="14">
    <source>
        <dbReference type="ARBA" id="ARBA00037982"/>
    </source>
</evidence>
<feature type="region of interest" description="Disordered" evidence="17">
    <location>
        <begin position="803"/>
        <end position="865"/>
    </location>
</feature>
<dbReference type="PROSITE" id="PS51257">
    <property type="entry name" value="PROKAR_LIPOPROTEIN"/>
    <property type="match status" value="1"/>
</dbReference>
<organism evidence="21 22">
    <name type="scientific">Sinanodonta woodiana</name>
    <name type="common">Chinese pond mussel</name>
    <name type="synonym">Anodonta woodiana</name>
    <dbReference type="NCBI Taxonomy" id="1069815"/>
    <lineage>
        <taxon>Eukaryota</taxon>
        <taxon>Metazoa</taxon>
        <taxon>Spiralia</taxon>
        <taxon>Lophotrochozoa</taxon>
        <taxon>Mollusca</taxon>
        <taxon>Bivalvia</taxon>
        <taxon>Autobranchia</taxon>
        <taxon>Heteroconchia</taxon>
        <taxon>Palaeoheterodonta</taxon>
        <taxon>Unionida</taxon>
        <taxon>Unionoidea</taxon>
        <taxon>Unionidae</taxon>
        <taxon>Unioninae</taxon>
        <taxon>Sinanodonta</taxon>
    </lineage>
</organism>
<dbReference type="GO" id="GO:0005789">
    <property type="term" value="C:endoplasmic reticulum membrane"/>
    <property type="evidence" value="ECO:0007669"/>
    <property type="project" value="UniProtKB-SubCell"/>
</dbReference>
<feature type="binding site" evidence="16">
    <location>
        <position position="588"/>
    </location>
    <ligand>
        <name>ATP</name>
        <dbReference type="ChEBI" id="CHEBI:30616"/>
    </ligand>
</feature>
<keyword evidence="18" id="KW-0812">Transmembrane</keyword>
<keyword evidence="12" id="KW-0325">Glycoprotein</keyword>
<evidence type="ECO:0000256" key="13">
    <source>
        <dbReference type="ARBA" id="ARBA00023230"/>
    </source>
</evidence>
<evidence type="ECO:0000313" key="21">
    <source>
        <dbReference type="EMBL" id="KAL3864427.1"/>
    </source>
</evidence>
<evidence type="ECO:0000256" key="19">
    <source>
        <dbReference type="SAM" id="SignalP"/>
    </source>
</evidence>
<dbReference type="InterPro" id="IPR011009">
    <property type="entry name" value="Kinase-like_dom_sf"/>
</dbReference>
<keyword evidence="4" id="KW-0597">Phosphoprotein</keyword>
<evidence type="ECO:0000256" key="4">
    <source>
        <dbReference type="ARBA" id="ARBA00022553"/>
    </source>
</evidence>
<dbReference type="PROSITE" id="PS00107">
    <property type="entry name" value="PROTEIN_KINASE_ATP"/>
    <property type="match status" value="1"/>
</dbReference>
<dbReference type="Pfam" id="PF00069">
    <property type="entry name" value="Pkinase"/>
    <property type="match status" value="2"/>
</dbReference>
<dbReference type="PANTHER" id="PTHR11042">
    <property type="entry name" value="EUKARYOTIC TRANSLATION INITIATION FACTOR 2-ALPHA KINASE EIF2-ALPHA KINASE -RELATED"/>
    <property type="match status" value="1"/>
</dbReference>
<dbReference type="InterPro" id="IPR015943">
    <property type="entry name" value="WD40/YVTN_repeat-like_dom_sf"/>
</dbReference>
<dbReference type="FunFam" id="1.10.510.10:FF:000251">
    <property type="entry name" value="eukaryotic translation initiation factor 2-alpha kinase 3"/>
    <property type="match status" value="1"/>
</dbReference>
<keyword evidence="7" id="KW-0418">Kinase</keyword>
<feature type="compositionally biased region" description="Basic and acidic residues" evidence="17">
    <location>
        <begin position="845"/>
        <end position="864"/>
    </location>
</feature>
<accession>A0ABD3VVA7</accession>
<feature type="compositionally biased region" description="Basic and acidic residues" evidence="17">
    <location>
        <begin position="524"/>
        <end position="538"/>
    </location>
</feature>
<dbReference type="PROSITE" id="PS00108">
    <property type="entry name" value="PROTEIN_KINASE_ST"/>
    <property type="match status" value="1"/>
</dbReference>
<keyword evidence="13" id="KW-0834">Unfolded protein response</keyword>
<dbReference type="GO" id="GO:0005524">
    <property type="term" value="F:ATP binding"/>
    <property type="evidence" value="ECO:0007669"/>
    <property type="project" value="UniProtKB-UniRule"/>
</dbReference>
<dbReference type="SUPFAM" id="SSF56112">
    <property type="entry name" value="Protein kinase-like (PK-like)"/>
    <property type="match status" value="1"/>
</dbReference>
<dbReference type="InterPro" id="IPR000719">
    <property type="entry name" value="Prot_kinase_dom"/>
</dbReference>
<protein>
    <recommendedName>
        <fullName evidence="2">non-specific serine/threonine protein kinase</fullName>
        <ecNumber evidence="2">2.7.11.1</ecNumber>
    </recommendedName>
    <alternativeName>
        <fullName evidence="15">PRKR-like endoplasmic reticulum kinase</fullName>
    </alternativeName>
</protein>
<dbReference type="SMART" id="SM00564">
    <property type="entry name" value="PQQ"/>
    <property type="match status" value="2"/>
</dbReference>
<dbReference type="GO" id="GO:0034976">
    <property type="term" value="P:response to endoplasmic reticulum stress"/>
    <property type="evidence" value="ECO:0007669"/>
    <property type="project" value="UniProtKB-ARBA"/>
</dbReference>
<keyword evidence="9 16" id="KW-0067">ATP-binding</keyword>
<feature type="region of interest" description="Disordered" evidence="17">
    <location>
        <begin position="507"/>
        <end position="547"/>
    </location>
</feature>
<dbReference type="GO" id="GO:0006986">
    <property type="term" value="P:response to unfolded protein"/>
    <property type="evidence" value="ECO:0007669"/>
    <property type="project" value="UniProtKB-KW"/>
</dbReference>
<evidence type="ECO:0000256" key="1">
    <source>
        <dbReference type="ARBA" id="ARBA00004115"/>
    </source>
</evidence>
<evidence type="ECO:0000259" key="20">
    <source>
        <dbReference type="PROSITE" id="PS50011"/>
    </source>
</evidence>
<dbReference type="SUPFAM" id="SSF50998">
    <property type="entry name" value="Quinoprotein alcohol dehydrogenase-like"/>
    <property type="match status" value="1"/>
</dbReference>
<dbReference type="GO" id="GO:0004674">
    <property type="term" value="F:protein serine/threonine kinase activity"/>
    <property type="evidence" value="ECO:0007669"/>
    <property type="project" value="UniProtKB-KW"/>
</dbReference>
<dbReference type="AlphaFoldDB" id="A0ABD3VVA7"/>
<evidence type="ECO:0000256" key="5">
    <source>
        <dbReference type="ARBA" id="ARBA00022679"/>
    </source>
</evidence>
<evidence type="ECO:0000256" key="11">
    <source>
        <dbReference type="ARBA" id="ARBA00023016"/>
    </source>
</evidence>
<name>A0ABD3VVA7_SINWO</name>
<keyword evidence="3" id="KW-0723">Serine/threonine-protein kinase</keyword>
<evidence type="ECO:0000256" key="15">
    <source>
        <dbReference type="ARBA" id="ARBA00041500"/>
    </source>
</evidence>
<comment type="subcellular location">
    <subcellularLocation>
        <location evidence="1">Endoplasmic reticulum membrane</location>
        <topology evidence="1">Single-pass type I membrane protein</topology>
    </subcellularLocation>
</comment>
<reference evidence="21 22" key="1">
    <citation type="submission" date="2024-11" db="EMBL/GenBank/DDBJ databases">
        <title>Chromosome-level genome assembly of the freshwater bivalve Anodonta woodiana.</title>
        <authorList>
            <person name="Chen X."/>
        </authorList>
    </citation>
    <scope>NUCLEOTIDE SEQUENCE [LARGE SCALE GENOMIC DNA]</scope>
    <source>
        <strain evidence="21">MN2024</strain>
        <tissue evidence="21">Gills</tissue>
    </source>
</reference>
<evidence type="ECO:0000256" key="6">
    <source>
        <dbReference type="ARBA" id="ARBA00022741"/>
    </source>
</evidence>
<dbReference type="InterPro" id="IPR050339">
    <property type="entry name" value="CC_SR_Kinase"/>
</dbReference>
<evidence type="ECO:0000256" key="10">
    <source>
        <dbReference type="ARBA" id="ARBA00022845"/>
    </source>
</evidence>
<dbReference type="InterPro" id="IPR011047">
    <property type="entry name" value="Quinoprotein_ADH-like_sf"/>
</dbReference>
<feature type="domain" description="Protein kinase" evidence="20">
    <location>
        <begin position="559"/>
        <end position="1067"/>
    </location>
</feature>
<evidence type="ECO:0000256" key="18">
    <source>
        <dbReference type="SAM" id="Phobius"/>
    </source>
</evidence>